<dbReference type="SUPFAM" id="SSF53474">
    <property type="entry name" value="alpha/beta-Hydrolases"/>
    <property type="match status" value="1"/>
</dbReference>
<feature type="active site" description="Charge relay system" evidence="7">
    <location>
        <position position="151"/>
    </location>
</feature>
<comment type="similarity">
    <text evidence="2 8">Belongs to the esterase D family.</text>
</comment>
<evidence type="ECO:0000256" key="1">
    <source>
        <dbReference type="ARBA" id="ARBA00002608"/>
    </source>
</evidence>
<dbReference type="EMBL" id="NCKU01000263">
    <property type="protein sequence ID" value="RWS16244.1"/>
    <property type="molecule type" value="Genomic_DNA"/>
</dbReference>
<dbReference type="InterPro" id="IPR014186">
    <property type="entry name" value="S-formylglutathione_hydrol"/>
</dbReference>
<dbReference type="EC" id="3.1.2.12" evidence="3 8"/>
<evidence type="ECO:0000256" key="3">
    <source>
        <dbReference type="ARBA" id="ARBA00012479"/>
    </source>
</evidence>
<dbReference type="PANTHER" id="PTHR10061">
    <property type="entry name" value="S-FORMYLGLUTATHIONE HYDROLASE"/>
    <property type="match status" value="1"/>
</dbReference>
<evidence type="ECO:0000256" key="2">
    <source>
        <dbReference type="ARBA" id="ARBA00005622"/>
    </source>
</evidence>
<comment type="catalytic activity">
    <reaction evidence="8">
        <text>S-formylglutathione + H2O = formate + glutathione + H(+)</text>
        <dbReference type="Rhea" id="RHEA:14961"/>
        <dbReference type="ChEBI" id="CHEBI:15377"/>
        <dbReference type="ChEBI" id="CHEBI:15378"/>
        <dbReference type="ChEBI" id="CHEBI:15740"/>
        <dbReference type="ChEBI" id="CHEBI:57688"/>
        <dbReference type="ChEBI" id="CHEBI:57925"/>
        <dbReference type="EC" id="3.1.2.12"/>
    </reaction>
</comment>
<comment type="function">
    <text evidence="1 8">Serine hydrolase involved in the detoxification of formaldehyde.</text>
</comment>
<dbReference type="EMBL" id="NCKU01000266">
    <property type="protein sequence ID" value="RWS16224.1"/>
    <property type="molecule type" value="Genomic_DNA"/>
</dbReference>
<dbReference type="GO" id="GO:0018738">
    <property type="term" value="F:S-formylglutathione hydrolase activity"/>
    <property type="evidence" value="ECO:0007669"/>
    <property type="project" value="UniProtKB-EC"/>
</dbReference>
<dbReference type="Proteomes" id="UP000285301">
    <property type="component" value="Unassembled WGS sequence"/>
</dbReference>
<comment type="caution">
    <text evidence="9">The sequence shown here is derived from an EMBL/GenBank/DDBJ whole genome shotgun (WGS) entry which is preliminary data.</text>
</comment>
<dbReference type="GO" id="GO:0046294">
    <property type="term" value="P:formaldehyde catabolic process"/>
    <property type="evidence" value="ECO:0007669"/>
    <property type="project" value="InterPro"/>
</dbReference>
<evidence type="ECO:0000256" key="6">
    <source>
        <dbReference type="ARBA" id="ARBA00022801"/>
    </source>
</evidence>
<comment type="subcellular location">
    <subcellularLocation>
        <location evidence="8">Cytoplasm</location>
    </subcellularLocation>
</comment>
<evidence type="ECO:0000256" key="7">
    <source>
        <dbReference type="PIRSR" id="PIRSR614186-1"/>
    </source>
</evidence>
<accession>A0A3S4RHI0</accession>
<sequence length="283" mass="31902">MSLKQVSSAKSFGGYQKVFAHKSKELDCEMKFSLYVPPAVEDGHKVPVLYWLSGLTCTEENFIIKSGFQRYAAQYKICVVGPDTSPRGCGIEGEDDDWDFGTGAGFYVDASEEKWKKHYRMYSYVTKELPDLIEKNFDFVIAGKRSISGHSMGGHGAIISALKNPGFYMCATAFAPISNPTQCPWGKKAFSGYLGNDEQSWQQWDATHLVTQYNGPYLHLLIDQGSADPFLKDQLLCQNLVKACAKAKIPVVYREQEGYDHSYFFVGTFIEDHFKHHSKILYS</sequence>
<evidence type="ECO:0000256" key="4">
    <source>
        <dbReference type="ARBA" id="ARBA00016774"/>
    </source>
</evidence>
<dbReference type="OrthoDB" id="420518at2759"/>
<feature type="active site" description="Charge relay system" evidence="7">
    <location>
        <position position="261"/>
    </location>
</feature>
<dbReference type="InterPro" id="IPR000801">
    <property type="entry name" value="Esterase-like"/>
</dbReference>
<dbReference type="InterPro" id="IPR029058">
    <property type="entry name" value="AB_hydrolase_fold"/>
</dbReference>
<protein>
    <recommendedName>
        <fullName evidence="4 8">S-formylglutathione hydrolase</fullName>
        <ecNumber evidence="3 8">3.1.2.12</ecNumber>
    </recommendedName>
</protein>
<dbReference type="NCBIfam" id="TIGR02821">
    <property type="entry name" value="fghA_ester_D"/>
    <property type="match status" value="1"/>
</dbReference>
<organism evidence="9 11">
    <name type="scientific">Dinothrombium tinctorium</name>
    <dbReference type="NCBI Taxonomy" id="1965070"/>
    <lineage>
        <taxon>Eukaryota</taxon>
        <taxon>Metazoa</taxon>
        <taxon>Ecdysozoa</taxon>
        <taxon>Arthropoda</taxon>
        <taxon>Chelicerata</taxon>
        <taxon>Arachnida</taxon>
        <taxon>Acari</taxon>
        <taxon>Acariformes</taxon>
        <taxon>Trombidiformes</taxon>
        <taxon>Prostigmata</taxon>
        <taxon>Anystina</taxon>
        <taxon>Parasitengona</taxon>
        <taxon>Trombidioidea</taxon>
        <taxon>Trombidiidae</taxon>
        <taxon>Dinothrombium</taxon>
    </lineage>
</organism>
<proteinExistence type="inferred from homology"/>
<evidence type="ECO:0000256" key="8">
    <source>
        <dbReference type="RuleBase" id="RU363068"/>
    </source>
</evidence>
<keyword evidence="8" id="KW-0963">Cytoplasm</keyword>
<feature type="active site" description="Charge relay system" evidence="7">
    <location>
        <position position="228"/>
    </location>
</feature>
<dbReference type="FunFam" id="3.40.50.1820:FF:000334">
    <property type="entry name" value="S-formylglutathione hydrolase"/>
    <property type="match status" value="1"/>
</dbReference>
<reference evidence="9" key="2">
    <citation type="submission" date="2018-11" db="EMBL/GenBank/DDBJ databases">
        <title>Trombidioid mite genomics.</title>
        <authorList>
            <person name="Dong X."/>
        </authorList>
    </citation>
    <scope>NUCLEOTIDE SEQUENCE</scope>
    <source>
        <strain evidence="9">UoL-WK</strain>
    </source>
</reference>
<keyword evidence="11" id="KW-1185">Reference proteome</keyword>
<keyword evidence="6 8" id="KW-0378">Hydrolase</keyword>
<evidence type="ECO:0000313" key="10">
    <source>
        <dbReference type="EMBL" id="RWS16244.1"/>
    </source>
</evidence>
<evidence type="ECO:0000313" key="9">
    <source>
        <dbReference type="EMBL" id="RWS16224.1"/>
    </source>
</evidence>
<evidence type="ECO:0000256" key="5">
    <source>
        <dbReference type="ARBA" id="ARBA00022487"/>
    </source>
</evidence>
<reference evidence="9 11" key="1">
    <citation type="journal article" date="2018" name="Gigascience">
        <title>Genomes of trombidid mites reveal novel predicted allergens and laterally-transferred genes associated with secondary metabolism.</title>
        <authorList>
            <person name="Dong X."/>
            <person name="Chaisiri K."/>
            <person name="Xia D."/>
            <person name="Armstrong S.D."/>
            <person name="Fang Y."/>
            <person name="Donnelly M.J."/>
            <person name="Kadowaki T."/>
            <person name="McGarry J.W."/>
            <person name="Darby A.C."/>
            <person name="Makepeace B.L."/>
        </authorList>
    </citation>
    <scope>NUCLEOTIDE SEQUENCE [LARGE SCALE GENOMIC DNA]</scope>
    <source>
        <strain evidence="9">UoL-WK</strain>
    </source>
</reference>
<dbReference type="Pfam" id="PF00756">
    <property type="entry name" value="Esterase"/>
    <property type="match status" value="1"/>
</dbReference>
<evidence type="ECO:0000313" key="11">
    <source>
        <dbReference type="Proteomes" id="UP000285301"/>
    </source>
</evidence>
<gene>
    <name evidence="9" type="ORF">B4U79_11124</name>
    <name evidence="10" type="ORF">B4U79_13757</name>
</gene>
<dbReference type="STRING" id="1965070.A0A3S4RHI0"/>
<dbReference type="PANTHER" id="PTHR10061:SF0">
    <property type="entry name" value="S-FORMYLGLUTATHIONE HYDROLASE"/>
    <property type="match status" value="1"/>
</dbReference>
<keyword evidence="5 8" id="KW-0719">Serine esterase</keyword>
<dbReference type="GO" id="GO:0005829">
    <property type="term" value="C:cytosol"/>
    <property type="evidence" value="ECO:0007669"/>
    <property type="project" value="TreeGrafter"/>
</dbReference>
<dbReference type="GO" id="GO:0052689">
    <property type="term" value="F:carboxylic ester hydrolase activity"/>
    <property type="evidence" value="ECO:0007669"/>
    <property type="project" value="UniProtKB-KW"/>
</dbReference>
<dbReference type="AlphaFoldDB" id="A0A3S4RHI0"/>
<dbReference type="Gene3D" id="3.40.50.1820">
    <property type="entry name" value="alpha/beta hydrolase"/>
    <property type="match status" value="1"/>
</dbReference>
<name>A0A3S4RHI0_9ACAR</name>